<feature type="region of interest" description="Disordered" evidence="1">
    <location>
        <begin position="16"/>
        <end position="168"/>
    </location>
</feature>
<proteinExistence type="predicted"/>
<keyword evidence="4" id="KW-1185">Reference proteome</keyword>
<dbReference type="InterPro" id="IPR029717">
    <property type="entry name" value="FAM193"/>
</dbReference>
<evidence type="ECO:0000313" key="4">
    <source>
        <dbReference type="Proteomes" id="UP000027135"/>
    </source>
</evidence>
<dbReference type="AlphaFoldDB" id="A0A067RHW1"/>
<protein>
    <recommendedName>
        <fullName evidence="5">FAM193 C-terminal domain-containing protein</fullName>
    </recommendedName>
</protein>
<feature type="compositionally biased region" description="Low complexity" evidence="1">
    <location>
        <begin position="407"/>
        <end position="423"/>
    </location>
</feature>
<accession>A0A067RHW1</accession>
<feature type="compositionally biased region" description="Polar residues" evidence="1">
    <location>
        <begin position="277"/>
        <end position="290"/>
    </location>
</feature>
<dbReference type="Proteomes" id="UP000027135">
    <property type="component" value="Unassembled WGS sequence"/>
</dbReference>
<gene>
    <name evidence="3" type="ORF">L798_05938</name>
</gene>
<feature type="region of interest" description="Disordered" evidence="1">
    <location>
        <begin position="188"/>
        <end position="215"/>
    </location>
</feature>
<dbReference type="EMBL" id="KK852624">
    <property type="protein sequence ID" value="KDR19941.1"/>
    <property type="molecule type" value="Genomic_DNA"/>
</dbReference>
<feature type="compositionally biased region" description="Polar residues" evidence="1">
    <location>
        <begin position="451"/>
        <end position="464"/>
    </location>
</feature>
<keyword evidence="2" id="KW-0812">Transmembrane</keyword>
<feature type="region of interest" description="Disordered" evidence="1">
    <location>
        <begin position="348"/>
        <end position="464"/>
    </location>
</feature>
<name>A0A067RHW1_ZOONE</name>
<feature type="compositionally biased region" description="Polar residues" evidence="1">
    <location>
        <begin position="139"/>
        <end position="155"/>
    </location>
</feature>
<dbReference type="PANTHER" id="PTHR15109:SF4">
    <property type="entry name" value="FAM193 C-TERMINAL DOMAIN-CONTAINING PROTEIN"/>
    <property type="match status" value="1"/>
</dbReference>
<dbReference type="PANTHER" id="PTHR15109">
    <property type="entry name" value="AGAP004327-PA"/>
    <property type="match status" value="1"/>
</dbReference>
<feature type="compositionally biased region" description="Low complexity" evidence="1">
    <location>
        <begin position="197"/>
        <end position="213"/>
    </location>
</feature>
<feature type="compositionally biased region" description="Low complexity" evidence="1">
    <location>
        <begin position="291"/>
        <end position="315"/>
    </location>
</feature>
<keyword evidence="2" id="KW-1133">Transmembrane helix</keyword>
<evidence type="ECO:0000256" key="2">
    <source>
        <dbReference type="SAM" id="Phobius"/>
    </source>
</evidence>
<sequence>MVSVATKENIPVSTTSIAKMGTPCREHSGNGKIPLQNLQSSASTQTSPNKAKTHFQQHGVAQQKSPGGLATQSAVPRQQLSQNSVKRGPSIATSQQPSENGHHHHPVSSVRHSTTQTASQAGHSHAHSHQPLPDVVKSAATSTTPHRATAGSMTSKVPAHSCHKSLKNGGSIEPIKRVACTDYPDSEVVDLEDSSSQDDTCSERSSSTTTSTQRDSRHCDCCYCEVFGHGMPSVAPVSRNYQEMRERLRILLTKKKAKCKIGGTGASGANGTGNATVPQVGTVPSTGTTETAVKASTGSAGGASSTPSPAVSGPVLAKQDSVDSLPQPIKDPRDLEALLDFIEGNQSSKCKDAKKAAKKARQKQKKLEEKEKKDQEEAERQRLEELQNKTPEVTNTVVNTPGSHGVNSNLKSNTSSSISGKGNKNLKKQDSGLVEQGNYSKAKNVGGPGENATTTQVNSSALQQPPQMVTIKRVMEANGSEPTVTIALKGATPDKDKVLFTFVNGQGNYSTTNKFIFIFTIIIFIVSLRIGIVGYQYLLEKFVICRRQRSLSSRNDVIKQITIHNHIFVTRLRYTFFPNDLDRRKERFALVK</sequence>
<dbReference type="STRING" id="136037.A0A067RHW1"/>
<evidence type="ECO:0000313" key="3">
    <source>
        <dbReference type="EMBL" id="KDR19941.1"/>
    </source>
</evidence>
<evidence type="ECO:0000256" key="1">
    <source>
        <dbReference type="SAM" id="MobiDB-lite"/>
    </source>
</evidence>
<feature type="compositionally biased region" description="Basic and acidic residues" evidence="1">
    <location>
        <begin position="365"/>
        <end position="387"/>
    </location>
</feature>
<keyword evidence="2" id="KW-0472">Membrane</keyword>
<feature type="region of interest" description="Disordered" evidence="1">
    <location>
        <begin position="264"/>
        <end position="330"/>
    </location>
</feature>
<reference evidence="3 4" key="1">
    <citation type="journal article" date="2014" name="Nat. Commun.">
        <title>Molecular traces of alternative social organization in a termite genome.</title>
        <authorList>
            <person name="Terrapon N."/>
            <person name="Li C."/>
            <person name="Robertson H.M."/>
            <person name="Ji L."/>
            <person name="Meng X."/>
            <person name="Booth W."/>
            <person name="Chen Z."/>
            <person name="Childers C.P."/>
            <person name="Glastad K.M."/>
            <person name="Gokhale K."/>
            <person name="Gowin J."/>
            <person name="Gronenberg W."/>
            <person name="Hermansen R.A."/>
            <person name="Hu H."/>
            <person name="Hunt B.G."/>
            <person name="Huylmans A.K."/>
            <person name="Khalil S.M."/>
            <person name="Mitchell R.D."/>
            <person name="Munoz-Torres M.C."/>
            <person name="Mustard J.A."/>
            <person name="Pan H."/>
            <person name="Reese J.T."/>
            <person name="Scharf M.E."/>
            <person name="Sun F."/>
            <person name="Vogel H."/>
            <person name="Xiao J."/>
            <person name="Yang W."/>
            <person name="Yang Z."/>
            <person name="Yang Z."/>
            <person name="Zhou J."/>
            <person name="Zhu J."/>
            <person name="Brent C.S."/>
            <person name="Elsik C.G."/>
            <person name="Goodisman M.A."/>
            <person name="Liberles D.A."/>
            <person name="Roe R.M."/>
            <person name="Vargo E.L."/>
            <person name="Vilcinskas A."/>
            <person name="Wang J."/>
            <person name="Bornberg-Bauer E."/>
            <person name="Korb J."/>
            <person name="Zhang G."/>
            <person name="Liebig J."/>
        </authorList>
    </citation>
    <scope>NUCLEOTIDE SEQUENCE [LARGE SCALE GENOMIC DNA]</scope>
    <source>
        <tissue evidence="3">Whole organism</tissue>
    </source>
</reference>
<feature type="transmembrane region" description="Helical" evidence="2">
    <location>
        <begin position="515"/>
        <end position="539"/>
    </location>
</feature>
<organism evidence="3 4">
    <name type="scientific">Zootermopsis nevadensis</name>
    <name type="common">Dampwood termite</name>
    <dbReference type="NCBI Taxonomy" id="136037"/>
    <lineage>
        <taxon>Eukaryota</taxon>
        <taxon>Metazoa</taxon>
        <taxon>Ecdysozoa</taxon>
        <taxon>Arthropoda</taxon>
        <taxon>Hexapoda</taxon>
        <taxon>Insecta</taxon>
        <taxon>Pterygota</taxon>
        <taxon>Neoptera</taxon>
        <taxon>Polyneoptera</taxon>
        <taxon>Dictyoptera</taxon>
        <taxon>Blattodea</taxon>
        <taxon>Blattoidea</taxon>
        <taxon>Termitoidae</taxon>
        <taxon>Termopsidae</taxon>
        <taxon>Zootermopsis</taxon>
    </lineage>
</organism>
<evidence type="ECO:0008006" key="5">
    <source>
        <dbReference type="Google" id="ProtNLM"/>
    </source>
</evidence>
<dbReference type="InParanoid" id="A0A067RHW1"/>
<feature type="compositionally biased region" description="Polar residues" evidence="1">
    <location>
        <begin position="36"/>
        <end position="99"/>
    </location>
</feature>
<dbReference type="eggNOG" id="ENOG502QVAZ">
    <property type="taxonomic scope" value="Eukaryota"/>
</dbReference>
<feature type="compositionally biased region" description="Low complexity" evidence="1">
    <location>
        <begin position="107"/>
        <end position="123"/>
    </location>
</feature>